<keyword evidence="2" id="KW-1185">Reference proteome</keyword>
<evidence type="ECO:0000313" key="2">
    <source>
        <dbReference type="Proteomes" id="UP000018144"/>
    </source>
</evidence>
<gene>
    <name evidence="1" type="ORF">PCON_05778</name>
</gene>
<organism evidence="1 2">
    <name type="scientific">Pyronema omphalodes (strain CBS 100304)</name>
    <name type="common">Pyronema confluens</name>
    <dbReference type="NCBI Taxonomy" id="1076935"/>
    <lineage>
        <taxon>Eukaryota</taxon>
        <taxon>Fungi</taxon>
        <taxon>Dikarya</taxon>
        <taxon>Ascomycota</taxon>
        <taxon>Pezizomycotina</taxon>
        <taxon>Pezizomycetes</taxon>
        <taxon>Pezizales</taxon>
        <taxon>Pyronemataceae</taxon>
        <taxon>Pyronema</taxon>
    </lineage>
</organism>
<dbReference type="Proteomes" id="UP000018144">
    <property type="component" value="Unassembled WGS sequence"/>
</dbReference>
<evidence type="ECO:0000313" key="1">
    <source>
        <dbReference type="EMBL" id="CCX06191.1"/>
    </source>
</evidence>
<protein>
    <submittedName>
        <fullName evidence="1">Uncharacterized protein</fullName>
    </submittedName>
</protein>
<sequence length="24" mass="2708">MPYLDIPFRLTRSSYLGGLGPKLL</sequence>
<name>U4KWX8_PYROM</name>
<reference evidence="1 2" key="1">
    <citation type="journal article" date="2013" name="PLoS Genet.">
        <title>The genome and development-dependent transcriptomes of Pyronema confluens: a window into fungal evolution.</title>
        <authorList>
            <person name="Traeger S."/>
            <person name="Altegoer F."/>
            <person name="Freitag M."/>
            <person name="Gabaldon T."/>
            <person name="Kempken F."/>
            <person name="Kumar A."/>
            <person name="Marcet-Houben M."/>
            <person name="Poggeler S."/>
            <person name="Stajich J.E."/>
            <person name="Nowrousian M."/>
        </authorList>
    </citation>
    <scope>NUCLEOTIDE SEQUENCE [LARGE SCALE GENOMIC DNA]</scope>
    <source>
        <strain evidence="2">CBS 100304</strain>
        <tissue evidence="1">Vegetative mycelium</tissue>
    </source>
</reference>
<accession>U4KWX8</accession>
<dbReference type="EMBL" id="HF935281">
    <property type="protein sequence ID" value="CCX06191.1"/>
    <property type="molecule type" value="Genomic_DNA"/>
</dbReference>
<dbReference type="AlphaFoldDB" id="U4KWX8"/>
<proteinExistence type="predicted"/>